<dbReference type="InterPro" id="IPR020615">
    <property type="entry name" value="Thiolase_acyl_enz_int_AS"/>
</dbReference>
<dbReference type="STRING" id="30019.A0A0M3QZD5"/>
<dbReference type="PANTHER" id="PTHR18919:SF107">
    <property type="entry name" value="ACETYL-COA ACETYLTRANSFERASE, CYTOSOLIC"/>
    <property type="match status" value="1"/>
</dbReference>
<dbReference type="InterPro" id="IPR020617">
    <property type="entry name" value="Thiolase_C"/>
</dbReference>
<comment type="pathway">
    <text evidence="1">Lipid metabolism.</text>
</comment>
<dbReference type="InterPro" id="IPR002155">
    <property type="entry name" value="Thiolase"/>
</dbReference>
<protein>
    <submittedName>
        <fullName evidence="9">CG9149</fullName>
    </submittedName>
</protein>
<sequence>MSDVFIVAAARTPIGSFNGTLSKLKASDLGSVVIQEVLKRANVAPQHVNEVIMGQTLTAGQGQNPARQAAIKAGLPIEVPAFGINMLCGSGLKTVALGYQAIRSGDAQIVLAGGQESMSLAPHVMHLRQGVKMGTGSLIDSMINDGLTDAMDLIHMGVTAENLAERYQISREAQDAYAVESQKRAEQAQSNGWFDAEIVPVEIKDRKGSQMFAKDEYIKSGSSIEALQKLRAAFKEGGTVTAGNASGVNDSAAALLLMSGEELQKRQLKPLAKIVGWTQSGIEPAVMGIGPVTAVEALLSKVGWQRDQVDLYELNEAFAAQSLAVLQCLELDASKVNVNGGAIALGHPIGASGARVLVTLLYALKRTGGRRGIASLCIGGGMGIALAVERLE</sequence>
<evidence type="ECO:0000259" key="8">
    <source>
        <dbReference type="Pfam" id="PF02803"/>
    </source>
</evidence>
<keyword evidence="10" id="KW-1185">Reference proteome</keyword>
<evidence type="ECO:0000256" key="6">
    <source>
        <dbReference type="RuleBase" id="RU003557"/>
    </source>
</evidence>
<organism evidence="9 10">
    <name type="scientific">Drosophila busckii</name>
    <name type="common">Fruit fly</name>
    <dbReference type="NCBI Taxonomy" id="30019"/>
    <lineage>
        <taxon>Eukaryota</taxon>
        <taxon>Metazoa</taxon>
        <taxon>Ecdysozoa</taxon>
        <taxon>Arthropoda</taxon>
        <taxon>Hexapoda</taxon>
        <taxon>Insecta</taxon>
        <taxon>Pterygota</taxon>
        <taxon>Neoptera</taxon>
        <taxon>Endopterygota</taxon>
        <taxon>Diptera</taxon>
        <taxon>Brachycera</taxon>
        <taxon>Muscomorpha</taxon>
        <taxon>Ephydroidea</taxon>
        <taxon>Drosophilidae</taxon>
        <taxon>Drosophila</taxon>
    </lineage>
</organism>
<feature type="active site" description="Acyl-thioester intermediate" evidence="5">
    <location>
        <position position="88"/>
    </location>
</feature>
<dbReference type="InterPro" id="IPR020610">
    <property type="entry name" value="Thiolase_AS"/>
</dbReference>
<dbReference type="SUPFAM" id="SSF53901">
    <property type="entry name" value="Thiolase-like"/>
    <property type="match status" value="2"/>
</dbReference>
<feature type="active site" description="Proton acceptor" evidence="5">
    <location>
        <position position="347"/>
    </location>
</feature>
<dbReference type="EMBL" id="CP012528">
    <property type="protein sequence ID" value="ALC49233.1"/>
    <property type="molecule type" value="Genomic_DNA"/>
</dbReference>
<evidence type="ECO:0000313" key="9">
    <source>
        <dbReference type="EMBL" id="ALC49233.1"/>
    </source>
</evidence>
<dbReference type="NCBIfam" id="TIGR01930">
    <property type="entry name" value="AcCoA-C-Actrans"/>
    <property type="match status" value="1"/>
</dbReference>
<evidence type="ECO:0000256" key="5">
    <source>
        <dbReference type="PIRSR" id="PIRSR000429-1"/>
    </source>
</evidence>
<dbReference type="SMR" id="A0A0M3QZD5"/>
<dbReference type="InterPro" id="IPR016039">
    <property type="entry name" value="Thiolase-like"/>
</dbReference>
<feature type="domain" description="Thiolase N-terminal" evidence="7">
    <location>
        <begin position="4"/>
        <end position="260"/>
    </location>
</feature>
<dbReference type="PROSITE" id="PS00737">
    <property type="entry name" value="THIOLASE_2"/>
    <property type="match status" value="1"/>
</dbReference>
<keyword evidence="4 6" id="KW-0012">Acyltransferase</keyword>
<dbReference type="PANTHER" id="PTHR18919">
    <property type="entry name" value="ACETYL-COA C-ACYLTRANSFERASE"/>
    <property type="match status" value="1"/>
</dbReference>
<gene>
    <name evidence="9" type="ORF">Dbus_chrXg1089</name>
</gene>
<evidence type="ECO:0000256" key="4">
    <source>
        <dbReference type="ARBA" id="ARBA00023315"/>
    </source>
</evidence>
<evidence type="ECO:0000256" key="2">
    <source>
        <dbReference type="ARBA" id="ARBA00010982"/>
    </source>
</evidence>
<evidence type="ECO:0000256" key="1">
    <source>
        <dbReference type="ARBA" id="ARBA00005189"/>
    </source>
</evidence>
<dbReference type="GO" id="GO:0003988">
    <property type="term" value="F:acetyl-CoA C-acyltransferase activity"/>
    <property type="evidence" value="ECO:0007669"/>
    <property type="project" value="UniProtKB-ARBA"/>
</dbReference>
<reference evidence="9 10" key="1">
    <citation type="submission" date="2015-08" db="EMBL/GenBank/DDBJ databases">
        <title>Ancestral chromatin configuration constrains chromatin evolution on differentiating sex chromosomes in Drosophila.</title>
        <authorList>
            <person name="Zhou Q."/>
            <person name="Bachtrog D."/>
        </authorList>
    </citation>
    <scope>NUCLEOTIDE SEQUENCE [LARGE SCALE GENOMIC DNA]</scope>
    <source>
        <tissue evidence="9">Whole larvae</tissue>
    </source>
</reference>
<dbReference type="PROSITE" id="PS00098">
    <property type="entry name" value="THIOLASE_1"/>
    <property type="match status" value="1"/>
</dbReference>
<dbReference type="OrthoDB" id="5404651at2759"/>
<dbReference type="FunFam" id="3.40.47.10:FF:000010">
    <property type="entry name" value="Acetyl-CoA acetyltransferase (Thiolase)"/>
    <property type="match status" value="1"/>
</dbReference>
<dbReference type="OMA" id="ICPSIAI"/>
<name>A0A0M3QZD5_DROBS</name>
<dbReference type="AlphaFoldDB" id="A0A0M3QZD5"/>
<dbReference type="InterPro" id="IPR020616">
    <property type="entry name" value="Thiolase_N"/>
</dbReference>
<comment type="similarity">
    <text evidence="2 6">Belongs to the thiolase-like superfamily. Thiolase family.</text>
</comment>
<dbReference type="Gene3D" id="3.40.47.10">
    <property type="match status" value="2"/>
</dbReference>
<dbReference type="PROSITE" id="PS00099">
    <property type="entry name" value="THIOLASE_3"/>
    <property type="match status" value="1"/>
</dbReference>
<evidence type="ECO:0000313" key="10">
    <source>
        <dbReference type="Proteomes" id="UP000494163"/>
    </source>
</evidence>
<keyword evidence="3 6" id="KW-0808">Transferase</keyword>
<accession>A0A0M3QZD5</accession>
<dbReference type="Pfam" id="PF02803">
    <property type="entry name" value="Thiolase_C"/>
    <property type="match status" value="1"/>
</dbReference>
<dbReference type="PIRSF" id="PIRSF000429">
    <property type="entry name" value="Ac-CoA_Ac_transf"/>
    <property type="match status" value="1"/>
</dbReference>
<dbReference type="InterPro" id="IPR020613">
    <property type="entry name" value="Thiolase_CS"/>
</dbReference>
<dbReference type="CDD" id="cd00751">
    <property type="entry name" value="thiolase"/>
    <property type="match status" value="1"/>
</dbReference>
<feature type="active site" description="Proton acceptor" evidence="5">
    <location>
        <position position="377"/>
    </location>
</feature>
<feature type="domain" description="Thiolase C-terminal" evidence="8">
    <location>
        <begin position="268"/>
        <end position="390"/>
    </location>
</feature>
<evidence type="ECO:0000256" key="3">
    <source>
        <dbReference type="ARBA" id="ARBA00022679"/>
    </source>
</evidence>
<evidence type="ECO:0000259" key="7">
    <source>
        <dbReference type="Pfam" id="PF00108"/>
    </source>
</evidence>
<dbReference type="Proteomes" id="UP000494163">
    <property type="component" value="Chromosome X"/>
</dbReference>
<proteinExistence type="inferred from homology"/>
<dbReference type="Pfam" id="PF00108">
    <property type="entry name" value="Thiolase_N"/>
    <property type="match status" value="1"/>
</dbReference>